<protein>
    <recommendedName>
        <fullName evidence="2">ABC-type transport auxiliary lipoprotein component domain-containing protein</fullName>
    </recommendedName>
</protein>
<dbReference type="Proteomes" id="UP000295341">
    <property type="component" value="Unassembled WGS sequence"/>
</dbReference>
<accession>A0A4R7NU15</accession>
<gene>
    <name evidence="3" type="ORF">DFR24_4698</name>
</gene>
<keyword evidence="1" id="KW-0732">Signal</keyword>
<feature type="domain" description="ABC-type transport auxiliary lipoprotein component" evidence="2">
    <location>
        <begin position="31"/>
        <end position="186"/>
    </location>
</feature>
<organism evidence="3 4">
    <name type="scientific">Panacagrimonas perspica</name>
    <dbReference type="NCBI Taxonomy" id="381431"/>
    <lineage>
        <taxon>Bacteria</taxon>
        <taxon>Pseudomonadati</taxon>
        <taxon>Pseudomonadota</taxon>
        <taxon>Gammaproteobacteria</taxon>
        <taxon>Nevskiales</taxon>
        <taxon>Nevskiaceae</taxon>
        <taxon>Panacagrimonas</taxon>
    </lineage>
</organism>
<dbReference type="SUPFAM" id="SSF159594">
    <property type="entry name" value="XCC0632-like"/>
    <property type="match status" value="1"/>
</dbReference>
<proteinExistence type="predicted"/>
<evidence type="ECO:0000313" key="4">
    <source>
        <dbReference type="Proteomes" id="UP000295341"/>
    </source>
</evidence>
<feature type="signal peptide" evidence="1">
    <location>
        <begin position="1"/>
        <end position="21"/>
    </location>
</feature>
<dbReference type="AlphaFoldDB" id="A0A4R7NU15"/>
<name>A0A4R7NU15_9GAMM</name>
<keyword evidence="4" id="KW-1185">Reference proteome</keyword>
<dbReference type="RefSeq" id="WP_133883834.1">
    <property type="nucleotide sequence ID" value="NZ_MWIN01000025.1"/>
</dbReference>
<dbReference type="EMBL" id="SOBT01000012">
    <property type="protein sequence ID" value="TDU24428.1"/>
    <property type="molecule type" value="Genomic_DNA"/>
</dbReference>
<dbReference type="PROSITE" id="PS51257">
    <property type="entry name" value="PROKAR_LIPOPROTEIN"/>
    <property type="match status" value="1"/>
</dbReference>
<dbReference type="InterPro" id="IPR005586">
    <property type="entry name" value="ABC_trans_aux"/>
</dbReference>
<feature type="chain" id="PRO_5030099477" description="ABC-type transport auxiliary lipoprotein component domain-containing protein" evidence="1">
    <location>
        <begin position="22"/>
        <end position="207"/>
    </location>
</feature>
<evidence type="ECO:0000259" key="2">
    <source>
        <dbReference type="Pfam" id="PF03886"/>
    </source>
</evidence>
<evidence type="ECO:0000256" key="1">
    <source>
        <dbReference type="SAM" id="SignalP"/>
    </source>
</evidence>
<dbReference type="Gene3D" id="3.40.50.10610">
    <property type="entry name" value="ABC-type transport auxiliary lipoprotein component"/>
    <property type="match status" value="1"/>
</dbReference>
<evidence type="ECO:0000313" key="3">
    <source>
        <dbReference type="EMBL" id="TDU24428.1"/>
    </source>
</evidence>
<dbReference type="OrthoDB" id="5949767at2"/>
<sequence>MIRLRSGLRAALMLWAAASLGACSSAPIHLYTLAGAAPSTASGNPSFAMLLEPVSVPRSADIPQLLITGSDGRSHLTEDHRWRAPLPDEIGTALAQQLREQFGISDLSRVSAPEGLKLFRVRVDVQRFESLADGQVLVTAAWSLRAADAKSAALTCVSQLQQPAGADYAALVRAYRGAVAGLATQIGRGLEGLARTPAASGCPSAGA</sequence>
<reference evidence="3 4" key="1">
    <citation type="submission" date="2019-03" db="EMBL/GenBank/DDBJ databases">
        <title>Genomic Encyclopedia of Type Strains, Phase IV (KMG-IV): sequencing the most valuable type-strain genomes for metagenomic binning, comparative biology and taxonomic classification.</title>
        <authorList>
            <person name="Goeker M."/>
        </authorList>
    </citation>
    <scope>NUCLEOTIDE SEQUENCE [LARGE SCALE GENOMIC DNA]</scope>
    <source>
        <strain evidence="3 4">DSM 26377</strain>
    </source>
</reference>
<dbReference type="Pfam" id="PF03886">
    <property type="entry name" value="ABC_trans_aux"/>
    <property type="match status" value="1"/>
</dbReference>
<comment type="caution">
    <text evidence="3">The sequence shown here is derived from an EMBL/GenBank/DDBJ whole genome shotgun (WGS) entry which is preliminary data.</text>
</comment>